<evidence type="ECO:0000259" key="3">
    <source>
        <dbReference type="Pfam" id="PF03713"/>
    </source>
</evidence>
<dbReference type="OrthoDB" id="26872at2"/>
<evidence type="ECO:0000313" key="5">
    <source>
        <dbReference type="Proteomes" id="UP000238164"/>
    </source>
</evidence>
<dbReference type="Gene3D" id="1.20.1260.10">
    <property type="match status" value="1"/>
</dbReference>
<sequence length="220" mass="22782">MHANFTVRAGLRLTIAASIAAVVTGLAGCSNNDMGTMPGMDHGSASPAAATPAGSPASSASGTPAAGPHNNADVMFAQMMIPHHQQAIEMSDILLAKDGIDPKVTDLAQQIKAEQGPEIAQMSGWLAGWGQNPSPSMGMDHDMGGGMMNQADMDALEQATGTEAAKLFLTGMVKHHQGAITMAQQQVANGQNPEAVALAKRIITDQQAEITTMNQLLDQL</sequence>
<accession>A0A2N9JEF4</accession>
<evidence type="ECO:0000256" key="1">
    <source>
        <dbReference type="SAM" id="MobiDB-lite"/>
    </source>
</evidence>
<organism evidence="4 5">
    <name type="scientific">Micropruina glycogenica</name>
    <dbReference type="NCBI Taxonomy" id="75385"/>
    <lineage>
        <taxon>Bacteria</taxon>
        <taxon>Bacillati</taxon>
        <taxon>Actinomycetota</taxon>
        <taxon>Actinomycetes</taxon>
        <taxon>Propionibacteriales</taxon>
        <taxon>Nocardioidaceae</taxon>
        <taxon>Micropruina</taxon>
    </lineage>
</organism>
<dbReference type="InterPro" id="IPR012347">
    <property type="entry name" value="Ferritin-like"/>
</dbReference>
<feature type="signal peptide" evidence="2">
    <location>
        <begin position="1"/>
        <end position="20"/>
    </location>
</feature>
<keyword evidence="5" id="KW-1185">Reference proteome</keyword>
<feature type="domain" description="DUF305" evidence="3">
    <location>
        <begin position="73"/>
        <end position="217"/>
    </location>
</feature>
<feature type="region of interest" description="Disordered" evidence="1">
    <location>
        <begin position="37"/>
        <end position="69"/>
    </location>
</feature>
<dbReference type="KEGG" id="mgg:MPLG2_0883"/>
<dbReference type="Pfam" id="PF03713">
    <property type="entry name" value="DUF305"/>
    <property type="match status" value="1"/>
</dbReference>
<proteinExistence type="predicted"/>
<dbReference type="PANTHER" id="PTHR36933">
    <property type="entry name" value="SLL0788 PROTEIN"/>
    <property type="match status" value="1"/>
</dbReference>
<feature type="chain" id="PRO_5039422079" description="DUF305 domain-containing protein" evidence="2">
    <location>
        <begin position="21"/>
        <end position="220"/>
    </location>
</feature>
<keyword evidence="2" id="KW-0732">Signal</keyword>
<evidence type="ECO:0000313" key="4">
    <source>
        <dbReference type="EMBL" id="SPD85919.1"/>
    </source>
</evidence>
<dbReference type="Proteomes" id="UP000238164">
    <property type="component" value="Chromosome 1"/>
</dbReference>
<dbReference type="EMBL" id="LT985188">
    <property type="protein sequence ID" value="SPD85919.1"/>
    <property type="molecule type" value="Genomic_DNA"/>
</dbReference>
<gene>
    <name evidence="4" type="ORF">MPLG2_0883</name>
</gene>
<dbReference type="InterPro" id="IPR005183">
    <property type="entry name" value="DUF305_CopM-like"/>
</dbReference>
<evidence type="ECO:0000256" key="2">
    <source>
        <dbReference type="SAM" id="SignalP"/>
    </source>
</evidence>
<dbReference type="AlphaFoldDB" id="A0A2N9JEF4"/>
<reference evidence="4 5" key="1">
    <citation type="submission" date="2018-02" db="EMBL/GenBank/DDBJ databases">
        <authorList>
            <person name="Cohen D.B."/>
            <person name="Kent A.D."/>
        </authorList>
    </citation>
    <scope>NUCLEOTIDE SEQUENCE [LARGE SCALE GENOMIC DNA]</scope>
    <source>
        <strain evidence="4">1</strain>
    </source>
</reference>
<dbReference type="PANTHER" id="PTHR36933:SF1">
    <property type="entry name" value="SLL0788 PROTEIN"/>
    <property type="match status" value="1"/>
</dbReference>
<feature type="compositionally biased region" description="Low complexity" evidence="1">
    <location>
        <begin position="43"/>
        <end position="68"/>
    </location>
</feature>
<name>A0A2N9JEF4_9ACTN</name>
<protein>
    <recommendedName>
        <fullName evidence="3">DUF305 domain-containing protein</fullName>
    </recommendedName>
</protein>
<dbReference type="RefSeq" id="WP_105185043.1">
    <property type="nucleotide sequence ID" value="NZ_BAAAGO010000041.1"/>
</dbReference>